<reference evidence="1" key="1">
    <citation type="submission" date="2021-06" db="EMBL/GenBank/DDBJ databases">
        <authorList>
            <person name="Kallberg Y."/>
            <person name="Tangrot J."/>
            <person name="Rosling A."/>
        </authorList>
    </citation>
    <scope>NUCLEOTIDE SEQUENCE</scope>
    <source>
        <strain evidence="1">MA461A</strain>
    </source>
</reference>
<comment type="caution">
    <text evidence="1">The sequence shown here is derived from an EMBL/GenBank/DDBJ whole genome shotgun (WGS) entry which is preliminary data.</text>
</comment>
<gene>
    <name evidence="1" type="ORF">RPERSI_LOCUS26678</name>
</gene>
<name>A0ACA9S706_9GLOM</name>
<protein>
    <submittedName>
        <fullName evidence="1">16016_t:CDS:1</fullName>
    </submittedName>
</protein>
<organism evidence="1 2">
    <name type="scientific">Racocetra persica</name>
    <dbReference type="NCBI Taxonomy" id="160502"/>
    <lineage>
        <taxon>Eukaryota</taxon>
        <taxon>Fungi</taxon>
        <taxon>Fungi incertae sedis</taxon>
        <taxon>Mucoromycota</taxon>
        <taxon>Glomeromycotina</taxon>
        <taxon>Glomeromycetes</taxon>
        <taxon>Diversisporales</taxon>
        <taxon>Gigasporaceae</taxon>
        <taxon>Racocetra</taxon>
    </lineage>
</organism>
<accession>A0ACA9S706</accession>
<dbReference type="EMBL" id="CAJVQC010091791">
    <property type="protein sequence ID" value="CAG8826203.1"/>
    <property type="molecule type" value="Genomic_DNA"/>
</dbReference>
<evidence type="ECO:0000313" key="1">
    <source>
        <dbReference type="EMBL" id="CAG8826203.1"/>
    </source>
</evidence>
<proteinExistence type="predicted"/>
<sequence length="101" mass="11335">MASKESPEIFQNSYISATICTNVTSVTISTNVTSVTICTNVTSVTICTNVTSVTNKKHFKVLEFSVDKKDCEMEHMFKMKLDGCYATGNRWSYISNFHESE</sequence>
<keyword evidence="2" id="KW-1185">Reference proteome</keyword>
<dbReference type="Proteomes" id="UP000789920">
    <property type="component" value="Unassembled WGS sequence"/>
</dbReference>
<evidence type="ECO:0000313" key="2">
    <source>
        <dbReference type="Proteomes" id="UP000789920"/>
    </source>
</evidence>
<feature type="non-terminal residue" evidence="1">
    <location>
        <position position="101"/>
    </location>
</feature>